<feature type="transmembrane region" description="Helical" evidence="7">
    <location>
        <begin position="144"/>
        <end position="165"/>
    </location>
</feature>
<organism evidence="8 9">
    <name type="scientific">Nocardioides eburneus</name>
    <dbReference type="NCBI Taxonomy" id="3231482"/>
    <lineage>
        <taxon>Bacteria</taxon>
        <taxon>Bacillati</taxon>
        <taxon>Actinomycetota</taxon>
        <taxon>Actinomycetes</taxon>
        <taxon>Propionibacteriales</taxon>
        <taxon>Nocardioidaceae</taxon>
        <taxon>Nocardioides</taxon>
    </lineage>
</organism>
<dbReference type="PANTHER" id="PTHR30213">
    <property type="entry name" value="INNER MEMBRANE PROTEIN YHJD"/>
    <property type="match status" value="1"/>
</dbReference>
<keyword evidence="3 7" id="KW-0812">Transmembrane</keyword>
<accession>A0ABV3SZY4</accession>
<dbReference type="PANTHER" id="PTHR30213:SF1">
    <property type="entry name" value="INNER MEMBRANE PROTEIN YHJD"/>
    <property type="match status" value="1"/>
</dbReference>
<keyword evidence="5 7" id="KW-0472">Membrane</keyword>
<proteinExistence type="predicted"/>
<dbReference type="Pfam" id="PF03631">
    <property type="entry name" value="Virul_fac_BrkB"/>
    <property type="match status" value="1"/>
</dbReference>
<feature type="transmembrane region" description="Helical" evidence="7">
    <location>
        <begin position="246"/>
        <end position="268"/>
    </location>
</feature>
<dbReference type="EMBL" id="JBFPJR010000014">
    <property type="protein sequence ID" value="MEX0427967.1"/>
    <property type="molecule type" value="Genomic_DNA"/>
</dbReference>
<reference evidence="8 9" key="1">
    <citation type="submission" date="2024-07" db="EMBL/GenBank/DDBJ databases">
        <authorList>
            <person name="Lee S."/>
            <person name="Kang M."/>
        </authorList>
    </citation>
    <scope>NUCLEOTIDE SEQUENCE [LARGE SCALE GENOMIC DNA]</scope>
    <source>
        <strain evidence="8 9">DS6</strain>
    </source>
</reference>
<evidence type="ECO:0000256" key="2">
    <source>
        <dbReference type="ARBA" id="ARBA00022475"/>
    </source>
</evidence>
<dbReference type="RefSeq" id="WP_367993847.1">
    <property type="nucleotide sequence ID" value="NZ_JBFPJR010000014.1"/>
</dbReference>
<feature type="compositionally biased region" description="Basic and acidic residues" evidence="6">
    <location>
        <begin position="398"/>
        <end position="411"/>
    </location>
</feature>
<name>A0ABV3SZY4_9ACTN</name>
<evidence type="ECO:0000256" key="7">
    <source>
        <dbReference type="SAM" id="Phobius"/>
    </source>
</evidence>
<evidence type="ECO:0000313" key="8">
    <source>
        <dbReference type="EMBL" id="MEX0427967.1"/>
    </source>
</evidence>
<keyword evidence="4 7" id="KW-1133">Transmembrane helix</keyword>
<evidence type="ECO:0000256" key="4">
    <source>
        <dbReference type="ARBA" id="ARBA00022989"/>
    </source>
</evidence>
<gene>
    <name evidence="8" type="ORF">AB3X52_10080</name>
</gene>
<evidence type="ECO:0000256" key="1">
    <source>
        <dbReference type="ARBA" id="ARBA00004651"/>
    </source>
</evidence>
<feature type="compositionally biased region" description="Low complexity" evidence="6">
    <location>
        <begin position="368"/>
        <end position="377"/>
    </location>
</feature>
<evidence type="ECO:0000256" key="5">
    <source>
        <dbReference type="ARBA" id="ARBA00023136"/>
    </source>
</evidence>
<dbReference type="InterPro" id="IPR017039">
    <property type="entry name" value="Virul_fac_BrkB"/>
</dbReference>
<feature type="transmembrane region" description="Helical" evidence="7">
    <location>
        <begin position="177"/>
        <end position="200"/>
    </location>
</feature>
<comment type="caution">
    <text evidence="8">The sequence shown here is derived from an EMBL/GenBank/DDBJ whole genome shotgun (WGS) entry which is preliminary data.</text>
</comment>
<evidence type="ECO:0000313" key="9">
    <source>
        <dbReference type="Proteomes" id="UP001556631"/>
    </source>
</evidence>
<feature type="compositionally biased region" description="Pro residues" evidence="6">
    <location>
        <begin position="378"/>
        <end position="387"/>
    </location>
</feature>
<feature type="transmembrane region" description="Helical" evidence="7">
    <location>
        <begin position="212"/>
        <end position="234"/>
    </location>
</feature>
<protein>
    <submittedName>
        <fullName evidence="8">YihY/virulence factor BrkB family protein</fullName>
    </submittedName>
</protein>
<keyword evidence="2" id="KW-1003">Cell membrane</keyword>
<comment type="subcellular location">
    <subcellularLocation>
        <location evidence="1">Cell membrane</location>
        <topology evidence="1">Multi-pass membrane protein</topology>
    </subcellularLocation>
</comment>
<evidence type="ECO:0000256" key="3">
    <source>
        <dbReference type="ARBA" id="ARBA00022692"/>
    </source>
</evidence>
<keyword evidence="9" id="KW-1185">Reference proteome</keyword>
<dbReference type="Proteomes" id="UP001556631">
    <property type="component" value="Unassembled WGS sequence"/>
</dbReference>
<sequence>MAGVVQAVDRAQRRVPLIAFPLGVIYKFFDDQGNYLAAIVTYYAFIAIFPLLLLGSSILGFFLQSNPHLQDELLNSALSQFPIIGDQLGRKALHGSTGGVIVGAVTALYGAMGLGQAIQNTVNTAWSVPRNSRPNPFLLRLRSLVLLATAGVAVLGVSVLSTLFGQTEAFGTRADEVTRWLVTIGTVAIVTAMLTVLFRLATTRDHSFRNALPGALTFAVLWQTLQFFGTIYVSRVIGATAGMNKTFALVLGLVGFIYIAAVMGVLAIEVNVVIARHLWPRALLTPFTDRVDLTEADRRAYAGYALMQRHKGFETVSVTFDQRDGHTHEIVMDPSWLQKNTRKIRTRSMDELSRPPGYATEPGVAPDPGSGRAAGPTPSGPTGPPPTRRAHLRPLPKPPEDPEDPRLRKRG</sequence>
<feature type="transmembrane region" description="Helical" evidence="7">
    <location>
        <begin position="35"/>
        <end position="63"/>
    </location>
</feature>
<evidence type="ECO:0000256" key="6">
    <source>
        <dbReference type="SAM" id="MobiDB-lite"/>
    </source>
</evidence>
<feature type="region of interest" description="Disordered" evidence="6">
    <location>
        <begin position="348"/>
        <end position="411"/>
    </location>
</feature>